<dbReference type="PROSITE" id="PS50109">
    <property type="entry name" value="HIS_KIN"/>
    <property type="match status" value="1"/>
</dbReference>
<dbReference type="InterPro" id="IPR011990">
    <property type="entry name" value="TPR-like_helical_dom_sf"/>
</dbReference>
<feature type="domain" description="Histidine kinase" evidence="10">
    <location>
        <begin position="450"/>
        <end position="659"/>
    </location>
</feature>
<evidence type="ECO:0000256" key="1">
    <source>
        <dbReference type="ARBA" id="ARBA00000085"/>
    </source>
</evidence>
<evidence type="ECO:0000256" key="8">
    <source>
        <dbReference type="SAM" id="Coils"/>
    </source>
</evidence>
<protein>
    <recommendedName>
        <fullName evidence="2">histidine kinase</fullName>
        <ecNumber evidence="2">2.7.13.3</ecNumber>
    </recommendedName>
</protein>
<dbReference type="PANTHER" id="PTHR42878">
    <property type="entry name" value="TWO-COMPONENT HISTIDINE KINASE"/>
    <property type="match status" value="1"/>
</dbReference>
<dbReference type="InterPro" id="IPR003594">
    <property type="entry name" value="HATPase_dom"/>
</dbReference>
<keyword evidence="5 11" id="KW-0418">Kinase</keyword>
<dbReference type="Gene3D" id="1.10.287.130">
    <property type="match status" value="1"/>
</dbReference>
<dbReference type="GO" id="GO:0016301">
    <property type="term" value="F:kinase activity"/>
    <property type="evidence" value="ECO:0007669"/>
    <property type="project" value="UniProtKB-KW"/>
</dbReference>
<dbReference type="EC" id="2.7.13.3" evidence="2"/>
<dbReference type="InterPro" id="IPR036890">
    <property type="entry name" value="HATPase_C_sf"/>
</dbReference>
<organism evidence="11 12">
    <name type="scientific">Flectobacillus roseus</name>
    <dbReference type="NCBI Taxonomy" id="502259"/>
    <lineage>
        <taxon>Bacteria</taxon>
        <taxon>Pseudomonadati</taxon>
        <taxon>Bacteroidota</taxon>
        <taxon>Cytophagia</taxon>
        <taxon>Cytophagales</taxon>
        <taxon>Flectobacillaceae</taxon>
        <taxon>Flectobacillus</taxon>
    </lineage>
</organism>
<dbReference type="PRINTS" id="PR00344">
    <property type="entry name" value="BCTRLSENSOR"/>
</dbReference>
<accession>A0ABT6YGL3</accession>
<evidence type="ECO:0000256" key="7">
    <source>
        <dbReference type="ARBA" id="ARBA00023012"/>
    </source>
</evidence>
<keyword evidence="7" id="KW-0902">Two-component regulatory system</keyword>
<evidence type="ECO:0000256" key="4">
    <source>
        <dbReference type="ARBA" id="ARBA00022741"/>
    </source>
</evidence>
<dbReference type="InterPro" id="IPR004358">
    <property type="entry name" value="Sig_transdc_His_kin-like_C"/>
</dbReference>
<name>A0ABT6YGL3_9BACT</name>
<dbReference type="PANTHER" id="PTHR42878:SF7">
    <property type="entry name" value="SENSOR HISTIDINE KINASE GLRK"/>
    <property type="match status" value="1"/>
</dbReference>
<evidence type="ECO:0000256" key="5">
    <source>
        <dbReference type="ARBA" id="ARBA00022777"/>
    </source>
</evidence>
<keyword evidence="3" id="KW-0808">Transferase</keyword>
<dbReference type="InterPro" id="IPR019734">
    <property type="entry name" value="TPR_rpt"/>
</dbReference>
<dbReference type="SUPFAM" id="SSF48452">
    <property type="entry name" value="TPR-like"/>
    <property type="match status" value="2"/>
</dbReference>
<keyword evidence="4" id="KW-0547">Nucleotide-binding</keyword>
<comment type="caution">
    <text evidence="11">The sequence shown here is derived from an EMBL/GenBank/DDBJ whole genome shotgun (WGS) entry which is preliminary data.</text>
</comment>
<dbReference type="InterPro" id="IPR036097">
    <property type="entry name" value="HisK_dim/P_sf"/>
</dbReference>
<evidence type="ECO:0000256" key="2">
    <source>
        <dbReference type="ARBA" id="ARBA00012438"/>
    </source>
</evidence>
<feature type="transmembrane region" description="Helical" evidence="9">
    <location>
        <begin position="393"/>
        <end position="414"/>
    </location>
</feature>
<comment type="catalytic activity">
    <reaction evidence="1">
        <text>ATP + protein L-histidine = ADP + protein N-phospho-L-histidine.</text>
        <dbReference type="EC" id="2.7.13.3"/>
    </reaction>
</comment>
<keyword evidence="12" id="KW-1185">Reference proteome</keyword>
<keyword evidence="6" id="KW-0067">ATP-binding</keyword>
<dbReference type="Gene3D" id="3.30.565.10">
    <property type="entry name" value="Histidine kinase-like ATPase, C-terminal domain"/>
    <property type="match status" value="1"/>
</dbReference>
<dbReference type="Pfam" id="PF02518">
    <property type="entry name" value="HATPase_c"/>
    <property type="match status" value="1"/>
</dbReference>
<keyword evidence="9" id="KW-0472">Membrane</keyword>
<sequence length="659" mass="76357">MNASRYLQFFIIILVVSLIQSEYSDAKREIKNLDEKKIEEEIRVASSFINNNEDSAKYYLKKIDIITRPLPNQFQRGKFFLVLGNYYLFHSKISAAEESYRKVLEIANHIDNGRRSLLVQPALYSLGNLATRKGKYLEGIKYFLENEQQLLTVQNVNELSKKQDFSYLRHILCNNYFALCTIYFSLSNQEKSSYYLNKTYPYLSRYSDTLYYFVFKGMLSNGKQGRYYFTKALDKAIHAKDSTAIKENLSNIGLTLLAEKEYKKAIDYAYKSINIKLNLDDTDPSNYQNYYILGISYLFIKKYGDAEKFLKKALVYYQLKQDKNYEYRTLFYLRDLYVATGNHKKALSYFTRAQSVKDSLIGINKQNQIAQLGLDFELSTKQKELENEHKFEILIFIILTILALLLLSTIVAYFRIKNTRDLLATQKKIVEQQAIQLSKANATKDKLFIIIGHDLRRPINNLVNFLYLLEDDYVVSPSYLQKLRYNLDGVQLILENLFKWAESQMRNSAPKRNPISIDLIVKNVISQLEDNCSQKEVKLINSLNGEKISGDENYLQIIFRNIISNAIKFTSKGDSIHIYSEVYANETHIIVQDTGVGIDEKQLRSIFEYPSPRTGTNNEKGSGFGLTLCRELIHKIEGDIIIQSTKDEGTSVVLIFQNA</sequence>
<keyword evidence="9" id="KW-1133">Transmembrane helix</keyword>
<dbReference type="RefSeq" id="WP_283346885.1">
    <property type="nucleotide sequence ID" value="NZ_JASHIF010000037.1"/>
</dbReference>
<evidence type="ECO:0000313" key="12">
    <source>
        <dbReference type="Proteomes" id="UP001236507"/>
    </source>
</evidence>
<keyword evidence="8" id="KW-0175">Coiled coil</keyword>
<reference evidence="11 12" key="1">
    <citation type="submission" date="2023-05" db="EMBL/GenBank/DDBJ databases">
        <title>Novel species of genus Flectobacillus isolated from stream in China.</title>
        <authorList>
            <person name="Lu H."/>
        </authorList>
    </citation>
    <scope>NUCLEOTIDE SEQUENCE [LARGE SCALE GENOMIC DNA]</scope>
    <source>
        <strain evidence="11 12">KCTC 42575</strain>
    </source>
</reference>
<keyword evidence="9" id="KW-0812">Transmembrane</keyword>
<dbReference type="SUPFAM" id="SSF55874">
    <property type="entry name" value="ATPase domain of HSP90 chaperone/DNA topoisomerase II/histidine kinase"/>
    <property type="match status" value="1"/>
</dbReference>
<dbReference type="InterPro" id="IPR050351">
    <property type="entry name" value="BphY/WalK/GraS-like"/>
</dbReference>
<feature type="coiled-coil region" evidence="8">
    <location>
        <begin position="16"/>
        <end position="43"/>
    </location>
</feature>
<dbReference type="SMART" id="SM00028">
    <property type="entry name" value="TPR"/>
    <property type="match status" value="4"/>
</dbReference>
<dbReference type="InterPro" id="IPR005467">
    <property type="entry name" value="His_kinase_dom"/>
</dbReference>
<evidence type="ECO:0000259" key="10">
    <source>
        <dbReference type="PROSITE" id="PS50109"/>
    </source>
</evidence>
<evidence type="ECO:0000256" key="6">
    <source>
        <dbReference type="ARBA" id="ARBA00022840"/>
    </source>
</evidence>
<evidence type="ECO:0000313" key="11">
    <source>
        <dbReference type="EMBL" id="MDI9862660.1"/>
    </source>
</evidence>
<dbReference type="SUPFAM" id="SSF47384">
    <property type="entry name" value="Homodimeric domain of signal transducing histidine kinase"/>
    <property type="match status" value="1"/>
</dbReference>
<dbReference type="EMBL" id="JASHIF010000037">
    <property type="protein sequence ID" value="MDI9862660.1"/>
    <property type="molecule type" value="Genomic_DNA"/>
</dbReference>
<gene>
    <name evidence="11" type="ORF">QM524_25780</name>
</gene>
<proteinExistence type="predicted"/>
<evidence type="ECO:0000256" key="3">
    <source>
        <dbReference type="ARBA" id="ARBA00022679"/>
    </source>
</evidence>
<dbReference type="Gene3D" id="1.25.40.10">
    <property type="entry name" value="Tetratricopeptide repeat domain"/>
    <property type="match status" value="2"/>
</dbReference>
<dbReference type="SMART" id="SM00387">
    <property type="entry name" value="HATPase_c"/>
    <property type="match status" value="1"/>
</dbReference>
<evidence type="ECO:0000256" key="9">
    <source>
        <dbReference type="SAM" id="Phobius"/>
    </source>
</evidence>
<dbReference type="Proteomes" id="UP001236507">
    <property type="component" value="Unassembled WGS sequence"/>
</dbReference>